<dbReference type="Gene3D" id="3.30.450.380">
    <property type="match status" value="1"/>
</dbReference>
<reference evidence="3" key="1">
    <citation type="submission" date="2020-02" db="EMBL/GenBank/DDBJ databases">
        <authorList>
            <person name="Meier V. D."/>
        </authorList>
    </citation>
    <scope>NUCLEOTIDE SEQUENCE</scope>
    <source>
        <strain evidence="3">AVDCRST_MAG65</strain>
    </source>
</reference>
<comment type="similarity">
    <text evidence="1">Belongs to the GSP E family.</text>
</comment>
<feature type="domain" description="Bacterial type II secretion system protein E" evidence="2">
    <location>
        <begin position="66"/>
        <end position="342"/>
    </location>
</feature>
<organism evidence="3">
    <name type="scientific">uncultured Solirubrobacteraceae bacterium</name>
    <dbReference type="NCBI Taxonomy" id="1162706"/>
    <lineage>
        <taxon>Bacteria</taxon>
        <taxon>Bacillati</taxon>
        <taxon>Actinomycetota</taxon>
        <taxon>Thermoleophilia</taxon>
        <taxon>Solirubrobacterales</taxon>
        <taxon>Solirubrobacteraceae</taxon>
        <taxon>environmental samples</taxon>
    </lineage>
</organism>
<evidence type="ECO:0000256" key="1">
    <source>
        <dbReference type="ARBA" id="ARBA00006611"/>
    </source>
</evidence>
<dbReference type="CDD" id="cd01130">
    <property type="entry name" value="VirB11-like_ATPase"/>
    <property type="match status" value="1"/>
</dbReference>
<name>A0A6J4S6T6_9ACTN</name>
<dbReference type="PANTHER" id="PTHR30486">
    <property type="entry name" value="TWITCHING MOTILITY PROTEIN PILT"/>
    <property type="match status" value="1"/>
</dbReference>
<dbReference type="SUPFAM" id="SSF52540">
    <property type="entry name" value="P-loop containing nucleoside triphosphate hydrolases"/>
    <property type="match status" value="1"/>
</dbReference>
<keyword evidence="3" id="KW-0378">Hydrolase</keyword>
<dbReference type="EMBL" id="CADCVL010000310">
    <property type="protein sequence ID" value="CAA9486113.1"/>
    <property type="molecule type" value="Genomic_DNA"/>
</dbReference>
<gene>
    <name evidence="3" type="ORF">AVDCRST_MAG65-1739</name>
</gene>
<dbReference type="GO" id="GO:0016887">
    <property type="term" value="F:ATP hydrolysis activity"/>
    <property type="evidence" value="ECO:0007669"/>
    <property type="project" value="InterPro"/>
</dbReference>
<proteinExistence type="inferred from homology"/>
<dbReference type="Pfam" id="PF00437">
    <property type="entry name" value="T2SSE"/>
    <property type="match status" value="1"/>
</dbReference>
<dbReference type="InterPro" id="IPR027417">
    <property type="entry name" value="P-loop_NTPase"/>
</dbReference>
<dbReference type="InterPro" id="IPR001482">
    <property type="entry name" value="T2SS/T4SS_dom"/>
</dbReference>
<protein>
    <submittedName>
        <fullName evidence="3">Type II/IV secretion system ATP hydrolase TadA/VirB11/CpaF, TadA subfamily</fullName>
    </submittedName>
</protein>
<dbReference type="Gene3D" id="3.40.50.300">
    <property type="entry name" value="P-loop containing nucleotide triphosphate hydrolases"/>
    <property type="match status" value="1"/>
</dbReference>
<sequence length="397" mass="42420">MNSDLRAGQLDALVHELRARLLEDAGRAGAGESRADIRRLVDTSAGMLDERTRDVLVERLIEESFGLGPLEPLMADPEVDEIMVSGLAPVWVERNGRLEATPVRFDSDESLRHAIERILSPVGRRVDESQPLADARLPDGSRVNVVIPPLALDGPSLTIRRFRRRGHSPEELVAAGTLSPDLLELLADAVRARLNILVCGGTGSGKTTTLNALSSFIGAGERVVTIEDAAELRLRQPHVIRLEARPANLEGRGEISIRTLVRNALRMRPDRIVVGEVRGAEALDMLAALSTGHDGSMCTIHAGSPAEALRRLETLALMAGVGLPHAAVCEQVADALHLVVCQERSADGRRRITSVAEVVRVAGGAGVREVYSRRNGGDERAVGAAAAAVARSSSTAT</sequence>
<accession>A0A6J4S6T6</accession>
<evidence type="ECO:0000313" key="3">
    <source>
        <dbReference type="EMBL" id="CAA9486113.1"/>
    </source>
</evidence>
<dbReference type="InterPro" id="IPR050921">
    <property type="entry name" value="T4SS_GSP_E_ATPase"/>
</dbReference>
<dbReference type="PANTHER" id="PTHR30486:SF6">
    <property type="entry name" value="TYPE IV PILUS RETRACTATION ATPASE PILT"/>
    <property type="match status" value="1"/>
</dbReference>
<evidence type="ECO:0000259" key="2">
    <source>
        <dbReference type="Pfam" id="PF00437"/>
    </source>
</evidence>
<dbReference type="AlphaFoldDB" id="A0A6J4S6T6"/>